<dbReference type="InterPro" id="IPR029046">
    <property type="entry name" value="LolA/LolB/LppX"/>
</dbReference>
<dbReference type="OrthoDB" id="5339202at2"/>
<gene>
    <name evidence="2" type="primary">lolA</name>
    <name evidence="2" type="ORF">SNTW_16610</name>
</gene>
<dbReference type="PANTHER" id="PTHR35869:SF1">
    <property type="entry name" value="OUTER-MEMBRANE LIPOPROTEIN CARRIER PROTEIN"/>
    <property type="match status" value="1"/>
</dbReference>
<keyword evidence="1" id="KW-0732">Signal</keyword>
<dbReference type="RefSeq" id="WP_006564341.1">
    <property type="nucleotide sequence ID" value="NZ_AP019774.1"/>
</dbReference>
<keyword evidence="2" id="KW-0449">Lipoprotein</keyword>
<dbReference type="EMBL" id="AP019774">
    <property type="protein sequence ID" value="BCD71016.1"/>
    <property type="molecule type" value="Genomic_DNA"/>
</dbReference>
<evidence type="ECO:0000313" key="2">
    <source>
        <dbReference type="EMBL" id="BCD71016.1"/>
    </source>
</evidence>
<dbReference type="Gene3D" id="2.50.20.10">
    <property type="entry name" value="Lipoprotein localisation LolA/LolB/LppX"/>
    <property type="match status" value="1"/>
</dbReference>
<evidence type="ECO:0000313" key="3">
    <source>
        <dbReference type="Proteomes" id="UP000317935"/>
    </source>
</evidence>
<dbReference type="InterPro" id="IPR004564">
    <property type="entry name" value="OM_lipoprot_carrier_LolA-like"/>
</dbReference>
<dbReference type="AlphaFoldDB" id="A0A6J4CZU9"/>
<dbReference type="Pfam" id="PF03548">
    <property type="entry name" value="LolA"/>
    <property type="match status" value="1"/>
</dbReference>
<dbReference type="CDD" id="cd16325">
    <property type="entry name" value="LolA"/>
    <property type="match status" value="1"/>
</dbReference>
<organism evidence="2 3">
    <name type="scientific">Helicobacter suis</name>
    <dbReference type="NCBI Taxonomy" id="104628"/>
    <lineage>
        <taxon>Bacteria</taxon>
        <taxon>Pseudomonadati</taxon>
        <taxon>Campylobacterota</taxon>
        <taxon>Epsilonproteobacteria</taxon>
        <taxon>Campylobacterales</taxon>
        <taxon>Helicobacteraceae</taxon>
        <taxon>Helicobacter</taxon>
    </lineage>
</organism>
<reference evidence="2 3" key="1">
    <citation type="submission" date="2019-06" db="EMBL/GenBank/DDBJ databases">
        <title>Complete genome sequence of Helicobacter suis SNTW101c.</title>
        <authorList>
            <person name="Rimbara E."/>
            <person name="Suzuki M."/>
            <person name="Matsui H."/>
            <person name="Nakamura M."/>
            <person name="Mori S."/>
            <person name="Shibayama K."/>
        </authorList>
    </citation>
    <scope>NUCLEOTIDE SEQUENCE [LARGE SCALE GENOMIC DNA]</scope>
    <source>
        <strain evidence="2 3">SNTW101c</strain>
    </source>
</reference>
<name>A0A6J4CZU9_9HELI</name>
<dbReference type="NCBIfam" id="NF000663">
    <property type="entry name" value="PRK00031.2-1"/>
    <property type="match status" value="1"/>
</dbReference>
<dbReference type="PANTHER" id="PTHR35869">
    <property type="entry name" value="OUTER-MEMBRANE LIPOPROTEIN CARRIER PROTEIN"/>
    <property type="match status" value="1"/>
</dbReference>
<dbReference type="SUPFAM" id="SSF89392">
    <property type="entry name" value="Prokaryotic lipoproteins and lipoprotein localization factors"/>
    <property type="match status" value="1"/>
</dbReference>
<proteinExistence type="predicted"/>
<evidence type="ECO:0000256" key="1">
    <source>
        <dbReference type="ARBA" id="ARBA00022729"/>
    </source>
</evidence>
<protein>
    <submittedName>
        <fullName evidence="2">Outer-membrane lipoprotein carrier protein LolA</fullName>
    </submittedName>
</protein>
<accession>A0A6J4CZU9</accession>
<dbReference type="Proteomes" id="UP000317935">
    <property type="component" value="Chromosome"/>
</dbReference>
<sequence length="172" mass="19956">MRWCIFLFSLHFLVAAPLQFTTLSAHFKQEVLGKKPSPINPVYEGEVLAKAPFYAKWVYNKPTPKEVYMQNKQVIIYEPKLLQATFTKLTKDLNFFTILQKAKLQKDGHYKAKINQTTYYLTLEKGLPIQLDFIDNLQEKVRITFSDVRVNIPLGSALFEFTPPKGVDIIRQ</sequence>